<evidence type="ECO:0000256" key="8">
    <source>
        <dbReference type="SAM" id="Phobius"/>
    </source>
</evidence>
<feature type="transmembrane region" description="Helical" evidence="8">
    <location>
        <begin position="87"/>
        <end position="106"/>
    </location>
</feature>
<evidence type="ECO:0000259" key="9">
    <source>
        <dbReference type="PROSITE" id="PS50850"/>
    </source>
</evidence>
<proteinExistence type="predicted"/>
<feature type="region of interest" description="Disordered" evidence="7">
    <location>
        <begin position="403"/>
        <end position="441"/>
    </location>
</feature>
<organism evidence="10 11">
    <name type="scientific">Allokutzneria multivorans</name>
    <dbReference type="NCBI Taxonomy" id="1142134"/>
    <lineage>
        <taxon>Bacteria</taxon>
        <taxon>Bacillati</taxon>
        <taxon>Actinomycetota</taxon>
        <taxon>Actinomycetes</taxon>
        <taxon>Pseudonocardiales</taxon>
        <taxon>Pseudonocardiaceae</taxon>
        <taxon>Allokutzneria</taxon>
    </lineage>
</organism>
<evidence type="ECO:0000313" key="10">
    <source>
        <dbReference type="EMBL" id="GAA4030890.1"/>
    </source>
</evidence>
<feature type="transmembrane region" description="Helical" evidence="8">
    <location>
        <begin position="176"/>
        <end position="194"/>
    </location>
</feature>
<dbReference type="InterPro" id="IPR036259">
    <property type="entry name" value="MFS_trans_sf"/>
</dbReference>
<dbReference type="PANTHER" id="PTHR43414">
    <property type="entry name" value="MULTIDRUG RESISTANCE PROTEIN MDTG"/>
    <property type="match status" value="1"/>
</dbReference>
<dbReference type="InterPro" id="IPR005828">
    <property type="entry name" value="MFS_sugar_transport-like"/>
</dbReference>
<feature type="domain" description="Major facilitator superfamily (MFS) profile" evidence="9">
    <location>
        <begin position="21"/>
        <end position="401"/>
    </location>
</feature>
<feature type="transmembrane region" description="Helical" evidence="8">
    <location>
        <begin position="348"/>
        <end position="366"/>
    </location>
</feature>
<sequence>MSTSADPAPTTEKLPDRLPNEVWVLVAASFVIAIGFGIVAPALPGFAASFDVGVTASSIVISAFAFTRLAFAPASGKLVAKFGERPIYVWGLLIVAVSTGACAFAGDYWQLLVLRALGGTGSTMFTVSAVALLIRLSPPHLRGRASGVWATGFLLGNIAGPIVGGGLVGISMKLPFLTYAVALMIAAFVAWFFLRNSSLASADRDDARPLFTVREAFGHGAYRASLASNFATGWTVYGVRMALIPLFVTQALRENEAWAGISLSVFAGGNALVLLFSGKLADTKGRKPLAVAGLVLAGASMIWLGFTDSIPAFLVASVVAGFGAGLLTPAQGAAVADVVGNEKRGGPVLAGFQMAADVGTILGPLLGGLMAENLSFETAFAVTGFTMLLALVPWLMAPETLPKRPGEHTASDVAAESACIDEGPELPIGERVAGKPQQPQP</sequence>
<evidence type="ECO:0000256" key="4">
    <source>
        <dbReference type="ARBA" id="ARBA00022692"/>
    </source>
</evidence>
<feature type="transmembrane region" description="Helical" evidence="8">
    <location>
        <begin position="258"/>
        <end position="277"/>
    </location>
</feature>
<evidence type="ECO:0000256" key="6">
    <source>
        <dbReference type="ARBA" id="ARBA00023136"/>
    </source>
</evidence>
<dbReference type="SUPFAM" id="SSF103473">
    <property type="entry name" value="MFS general substrate transporter"/>
    <property type="match status" value="1"/>
</dbReference>
<evidence type="ECO:0000256" key="1">
    <source>
        <dbReference type="ARBA" id="ARBA00004651"/>
    </source>
</evidence>
<dbReference type="Proteomes" id="UP001501747">
    <property type="component" value="Unassembled WGS sequence"/>
</dbReference>
<keyword evidence="3" id="KW-1003">Cell membrane</keyword>
<feature type="transmembrane region" description="Helical" evidence="8">
    <location>
        <begin position="231"/>
        <end position="252"/>
    </location>
</feature>
<protein>
    <submittedName>
        <fullName evidence="10">MFS transporter</fullName>
    </submittedName>
</protein>
<feature type="transmembrane region" description="Helical" evidence="8">
    <location>
        <begin position="112"/>
        <end position="136"/>
    </location>
</feature>
<accession>A0ABP7TUX8</accession>
<evidence type="ECO:0000256" key="2">
    <source>
        <dbReference type="ARBA" id="ARBA00022448"/>
    </source>
</evidence>
<dbReference type="PROSITE" id="PS50850">
    <property type="entry name" value="MFS"/>
    <property type="match status" value="1"/>
</dbReference>
<evidence type="ECO:0000256" key="3">
    <source>
        <dbReference type="ARBA" id="ARBA00022475"/>
    </source>
</evidence>
<evidence type="ECO:0000256" key="5">
    <source>
        <dbReference type="ARBA" id="ARBA00022989"/>
    </source>
</evidence>
<keyword evidence="2" id="KW-0813">Transport</keyword>
<dbReference type="Pfam" id="PF00083">
    <property type="entry name" value="Sugar_tr"/>
    <property type="match status" value="1"/>
</dbReference>
<dbReference type="EMBL" id="BAABAL010000019">
    <property type="protein sequence ID" value="GAA4030890.1"/>
    <property type="molecule type" value="Genomic_DNA"/>
</dbReference>
<comment type="subcellular location">
    <subcellularLocation>
        <location evidence="1">Cell membrane</location>
        <topology evidence="1">Multi-pass membrane protein</topology>
    </subcellularLocation>
</comment>
<feature type="transmembrane region" description="Helical" evidence="8">
    <location>
        <begin position="148"/>
        <end position="170"/>
    </location>
</feature>
<dbReference type="RefSeq" id="WP_344883447.1">
    <property type="nucleotide sequence ID" value="NZ_BAABAL010000019.1"/>
</dbReference>
<keyword evidence="4 8" id="KW-0812">Transmembrane</keyword>
<dbReference type="PANTHER" id="PTHR43414:SF6">
    <property type="entry name" value="MULTIDRUG RESISTANCE PROTEIN MDTG"/>
    <property type="match status" value="1"/>
</dbReference>
<evidence type="ECO:0000256" key="7">
    <source>
        <dbReference type="SAM" id="MobiDB-lite"/>
    </source>
</evidence>
<keyword evidence="5 8" id="KW-1133">Transmembrane helix</keyword>
<feature type="transmembrane region" description="Helical" evidence="8">
    <location>
        <begin position="289"/>
        <end position="306"/>
    </location>
</feature>
<dbReference type="PRINTS" id="PR01035">
    <property type="entry name" value="TCRTETA"/>
</dbReference>
<comment type="caution">
    <text evidence="10">The sequence shown here is derived from an EMBL/GenBank/DDBJ whole genome shotgun (WGS) entry which is preliminary data.</text>
</comment>
<keyword evidence="11" id="KW-1185">Reference proteome</keyword>
<dbReference type="Gene3D" id="1.20.1250.20">
    <property type="entry name" value="MFS general substrate transporter like domains"/>
    <property type="match status" value="2"/>
</dbReference>
<dbReference type="InterPro" id="IPR001958">
    <property type="entry name" value="Tet-R_TetA/multi-R_MdtG-like"/>
</dbReference>
<keyword evidence="6 8" id="KW-0472">Membrane</keyword>
<gene>
    <name evidence="10" type="ORF">GCM10022247_64990</name>
</gene>
<feature type="transmembrane region" description="Helical" evidence="8">
    <location>
        <begin position="46"/>
        <end position="66"/>
    </location>
</feature>
<feature type="transmembrane region" description="Helical" evidence="8">
    <location>
        <begin position="312"/>
        <end position="336"/>
    </location>
</feature>
<feature type="transmembrane region" description="Helical" evidence="8">
    <location>
        <begin position="22"/>
        <end position="40"/>
    </location>
</feature>
<feature type="transmembrane region" description="Helical" evidence="8">
    <location>
        <begin position="378"/>
        <end position="397"/>
    </location>
</feature>
<reference evidence="11" key="1">
    <citation type="journal article" date="2019" name="Int. J. Syst. Evol. Microbiol.">
        <title>The Global Catalogue of Microorganisms (GCM) 10K type strain sequencing project: providing services to taxonomists for standard genome sequencing and annotation.</title>
        <authorList>
            <consortium name="The Broad Institute Genomics Platform"/>
            <consortium name="The Broad Institute Genome Sequencing Center for Infectious Disease"/>
            <person name="Wu L."/>
            <person name="Ma J."/>
        </authorList>
    </citation>
    <scope>NUCLEOTIDE SEQUENCE [LARGE SCALE GENOMIC DNA]</scope>
    <source>
        <strain evidence="11">JCM 17342</strain>
    </source>
</reference>
<name>A0ABP7TUX8_9PSEU</name>
<dbReference type="InterPro" id="IPR011701">
    <property type="entry name" value="MFS"/>
</dbReference>
<evidence type="ECO:0000313" key="11">
    <source>
        <dbReference type="Proteomes" id="UP001501747"/>
    </source>
</evidence>
<dbReference type="CDD" id="cd17325">
    <property type="entry name" value="MFS_MdtG_SLC18_like"/>
    <property type="match status" value="1"/>
</dbReference>
<dbReference type="Pfam" id="PF07690">
    <property type="entry name" value="MFS_1"/>
    <property type="match status" value="1"/>
</dbReference>
<dbReference type="InterPro" id="IPR020846">
    <property type="entry name" value="MFS_dom"/>
</dbReference>